<sequence length="96" mass="10857">MSPTFVNRDGTIEWYPEPESAKKPTINLGHRNEKSAFIGTVNSVTRMMDLASQESPIITEEDVQECLTLNAEHLGITKELLLSLALEELERKIEEE</sequence>
<comment type="caution">
    <text evidence="2">The sequence shown here is derived from an EMBL/GenBank/DDBJ whole genome shotgun (WGS) entry which is preliminary data.</text>
</comment>
<dbReference type="EMBL" id="JAAZIL010000012">
    <property type="protein sequence ID" value="NLZ24226.1"/>
    <property type="molecule type" value="Genomic_DNA"/>
</dbReference>
<feature type="region of interest" description="Disordered" evidence="1">
    <location>
        <begin position="1"/>
        <end position="26"/>
    </location>
</feature>
<name>A0A847VCD9_9BACT</name>
<evidence type="ECO:0000256" key="1">
    <source>
        <dbReference type="SAM" id="MobiDB-lite"/>
    </source>
</evidence>
<evidence type="ECO:0000313" key="3">
    <source>
        <dbReference type="Proteomes" id="UP000564033"/>
    </source>
</evidence>
<protein>
    <submittedName>
        <fullName evidence="2">Uncharacterized protein</fullName>
    </submittedName>
</protein>
<proteinExistence type="predicted"/>
<dbReference type="AlphaFoldDB" id="A0A847VCD9"/>
<accession>A0A847VCD9</accession>
<dbReference type="Proteomes" id="UP000564033">
    <property type="component" value="Unassembled WGS sequence"/>
</dbReference>
<gene>
    <name evidence="2" type="ORF">GX888_00540</name>
</gene>
<reference evidence="2 3" key="1">
    <citation type="journal article" date="2020" name="Biotechnol. Biofuels">
        <title>New insights from the biogas microbiome by comprehensive genome-resolved metagenomics of nearly 1600 species originating from multiple anaerobic digesters.</title>
        <authorList>
            <person name="Campanaro S."/>
            <person name="Treu L."/>
            <person name="Rodriguez-R L.M."/>
            <person name="Kovalovszki A."/>
            <person name="Ziels R.M."/>
            <person name="Maus I."/>
            <person name="Zhu X."/>
            <person name="Kougias P.G."/>
            <person name="Basile A."/>
            <person name="Luo G."/>
            <person name="Schluter A."/>
            <person name="Konstantinidis K.T."/>
            <person name="Angelidaki I."/>
        </authorList>
    </citation>
    <scope>NUCLEOTIDE SEQUENCE [LARGE SCALE GENOMIC DNA]</scope>
    <source>
        <strain evidence="2">AS19jrsBPTG_9</strain>
    </source>
</reference>
<organism evidence="2 3">
    <name type="scientific">Candidatus Dojkabacteria bacterium</name>
    <dbReference type="NCBI Taxonomy" id="2099670"/>
    <lineage>
        <taxon>Bacteria</taxon>
        <taxon>Candidatus Dojkabacteria</taxon>
    </lineage>
</organism>
<evidence type="ECO:0000313" key="2">
    <source>
        <dbReference type="EMBL" id="NLZ24226.1"/>
    </source>
</evidence>